<feature type="compositionally biased region" description="Acidic residues" evidence="1">
    <location>
        <begin position="1"/>
        <end position="11"/>
    </location>
</feature>
<gene>
    <name evidence="2" type="ORF">GEV33_010296</name>
</gene>
<dbReference type="EMBL" id="JABDTM020025998">
    <property type="protein sequence ID" value="KAH0812495.1"/>
    <property type="molecule type" value="Genomic_DNA"/>
</dbReference>
<feature type="region of interest" description="Disordered" evidence="1">
    <location>
        <begin position="73"/>
        <end position="105"/>
    </location>
</feature>
<protein>
    <submittedName>
        <fullName evidence="2">Uncharacterized protein</fullName>
    </submittedName>
</protein>
<dbReference type="AlphaFoldDB" id="A0A8J6L911"/>
<dbReference type="Proteomes" id="UP000719412">
    <property type="component" value="Unassembled WGS sequence"/>
</dbReference>
<evidence type="ECO:0000313" key="3">
    <source>
        <dbReference type="Proteomes" id="UP000719412"/>
    </source>
</evidence>
<comment type="caution">
    <text evidence="2">The sequence shown here is derived from an EMBL/GenBank/DDBJ whole genome shotgun (WGS) entry which is preliminary data.</text>
</comment>
<keyword evidence="3" id="KW-1185">Reference proteome</keyword>
<name>A0A8J6L911_TENMO</name>
<organism evidence="2 3">
    <name type="scientific">Tenebrio molitor</name>
    <name type="common">Yellow mealworm beetle</name>
    <dbReference type="NCBI Taxonomy" id="7067"/>
    <lineage>
        <taxon>Eukaryota</taxon>
        <taxon>Metazoa</taxon>
        <taxon>Ecdysozoa</taxon>
        <taxon>Arthropoda</taxon>
        <taxon>Hexapoda</taxon>
        <taxon>Insecta</taxon>
        <taxon>Pterygota</taxon>
        <taxon>Neoptera</taxon>
        <taxon>Endopterygota</taxon>
        <taxon>Coleoptera</taxon>
        <taxon>Polyphaga</taxon>
        <taxon>Cucujiformia</taxon>
        <taxon>Tenebrionidae</taxon>
        <taxon>Tenebrio</taxon>
    </lineage>
</organism>
<feature type="region of interest" description="Disordered" evidence="1">
    <location>
        <begin position="1"/>
        <end position="35"/>
    </location>
</feature>
<proteinExistence type="predicted"/>
<reference evidence="2" key="1">
    <citation type="journal article" date="2020" name="J Insects Food Feed">
        <title>The yellow mealworm (Tenebrio molitor) genome: a resource for the emerging insects as food and feed industry.</title>
        <authorList>
            <person name="Eriksson T."/>
            <person name="Andere A."/>
            <person name="Kelstrup H."/>
            <person name="Emery V."/>
            <person name="Picard C."/>
        </authorList>
    </citation>
    <scope>NUCLEOTIDE SEQUENCE</scope>
    <source>
        <strain evidence="2">Stoneville</strain>
        <tissue evidence="2">Whole head</tissue>
    </source>
</reference>
<evidence type="ECO:0000313" key="2">
    <source>
        <dbReference type="EMBL" id="KAH0812495.1"/>
    </source>
</evidence>
<sequence>MDEQEEGEDFDSAACRPELTGTGGMIKTEKSPIIRSDTVRWSRPAGRMAPRAVPTRTQHTATRAITAMNHLNEPGFHASRPQQPLGGSSEKRPLQKTNSKGEDRYVKRRVRDEYIPECLQTRVKHAARVDNGLGLIFCRWGLLTTLPERDMKGRDVQRLNHNYTGHTIEPWGNPGSEYNDERIFTKTIDRPRGKKKTMLRFTGVNQRTWHAMFVDNAGRIISGQGRVPAALRTCGTLLVIICTRNRYESSRNKLAKSPIIIDWHPDSAPAGRGRAVRSDMDLFTQVQPRSALLSGKGESGRSWDIDCEGLANLLDSWTQKKEPGRVRLVLNEFKSNLIECIGKDAPEPIPNARELSLSEELPHGGVLVSKFHSKIATFAQDKYESRCIISGRTTRRSPAASALMCAAAKGRFAAARKSETCGVCSFFREWVPRETGPLTSPLEEVLIFGGVTMRGGIIARGLPLTLTGGAASLGNEGLRRKVDWNLLTEVIISADESESTDYVSLAQSRRRKSMGNLNQRHFHVPPPETGLMGQDGCVGIPWEQPPLCDPIEQAFVSMLTQPRRLRLGIRLRRGPIVEIDLRQVYTLKSKHGVEVNTISCEV</sequence>
<evidence type="ECO:0000256" key="1">
    <source>
        <dbReference type="SAM" id="MobiDB-lite"/>
    </source>
</evidence>
<feature type="compositionally biased region" description="Basic and acidic residues" evidence="1">
    <location>
        <begin position="89"/>
        <end position="105"/>
    </location>
</feature>
<accession>A0A8J6L911</accession>
<reference evidence="2" key="2">
    <citation type="submission" date="2021-08" db="EMBL/GenBank/DDBJ databases">
        <authorList>
            <person name="Eriksson T."/>
        </authorList>
    </citation>
    <scope>NUCLEOTIDE SEQUENCE</scope>
    <source>
        <strain evidence="2">Stoneville</strain>
        <tissue evidence="2">Whole head</tissue>
    </source>
</reference>